<protein>
    <submittedName>
        <fullName evidence="4">Cell filamentation protein Fic</fullName>
    </submittedName>
</protein>
<evidence type="ECO:0000313" key="5">
    <source>
        <dbReference type="Proteomes" id="UP000190652"/>
    </source>
</evidence>
<evidence type="ECO:0000256" key="2">
    <source>
        <dbReference type="PIRSR" id="PIRSR640198-2"/>
    </source>
</evidence>
<dbReference type="SUPFAM" id="SSF140931">
    <property type="entry name" value="Fic-like"/>
    <property type="match status" value="1"/>
</dbReference>
<reference evidence="4 5" key="1">
    <citation type="submission" date="2017-02" db="EMBL/GenBank/DDBJ databases">
        <title>Draft genome sequence of Streptococcus mitis CCUG 63687.</title>
        <authorList>
            <person name="Salva-Serra F."/>
            <person name="Engstrom-Jakobsson H."/>
            <person name="Thorell K."/>
            <person name="Jaen-Luchoro D."/>
            <person name="Gonzales-Siles L."/>
            <person name="Karlsson R."/>
            <person name="Yazdan S."/>
            <person name="Boulund F."/>
            <person name="Johnning A."/>
            <person name="Engstrand L."/>
            <person name="Kristiansson E."/>
            <person name="Moore E."/>
        </authorList>
    </citation>
    <scope>NUCLEOTIDE SEQUENCE [LARGE SCALE GENOMIC DNA]</scope>
    <source>
        <strain evidence="4 5">CCUG 63687</strain>
    </source>
</reference>
<feature type="binding site" evidence="2">
    <location>
        <begin position="278"/>
        <end position="279"/>
    </location>
    <ligand>
        <name>ATP</name>
        <dbReference type="ChEBI" id="CHEBI:30616"/>
    </ligand>
</feature>
<sequence length="414" mass="48427">MEYKSLKKIYYSERSIYEKEYLQRINGYGTTKTTMFPYLMKKEEFATNEYPLFVVPIMEIQLLSQKIIELSSTITDLANDLPDVAHQQFYNEQLFNAIISTNEIEGIGTTRKDVAVAIEALNKDKKEKLKHKSTVRMYLDILSEDYLNITELTHIREIYNALTSGEIEDDDELDGELFRKNYVSIVNNRNGKIEYIAPGKEETIKEMLLSWINFINIENVPFLIKASLAHYFFENIHPFYDGNGRTGRYILSKYLSRKLDKFSGLIISKKINEDKNKYYKAFSDTGNILNKADGTQFVHTILSFIIKGQYEIINTLSEKQEMLYYYHQKLQDSSFTDIEATILFLLIQSQLFVSDFEASINDNELLNLLQHTEYSQRSLKQTIKDLENKKILIKVAKRPLKHAIVEEFFDYSTK</sequence>
<keyword evidence="2" id="KW-0547">Nucleotide-binding</keyword>
<organism evidence="4 5">
    <name type="scientific">Streptococcus mitis</name>
    <dbReference type="NCBI Taxonomy" id="28037"/>
    <lineage>
        <taxon>Bacteria</taxon>
        <taxon>Bacillati</taxon>
        <taxon>Bacillota</taxon>
        <taxon>Bacilli</taxon>
        <taxon>Lactobacillales</taxon>
        <taxon>Streptococcaceae</taxon>
        <taxon>Streptococcus</taxon>
        <taxon>Streptococcus mitis group</taxon>
    </lineage>
</organism>
<proteinExistence type="predicted"/>
<evidence type="ECO:0000259" key="3">
    <source>
        <dbReference type="PROSITE" id="PS51459"/>
    </source>
</evidence>
<dbReference type="Gene3D" id="1.10.3290.10">
    <property type="entry name" value="Fido-like domain"/>
    <property type="match status" value="1"/>
</dbReference>
<dbReference type="InterPro" id="IPR040198">
    <property type="entry name" value="Fido_containing"/>
</dbReference>
<accession>A0A1T0C5F1</accession>
<dbReference type="PROSITE" id="PS51459">
    <property type="entry name" value="FIDO"/>
    <property type="match status" value="1"/>
</dbReference>
<evidence type="ECO:0000313" key="4">
    <source>
        <dbReference type="EMBL" id="OOS17554.1"/>
    </source>
</evidence>
<name>A0A1T0C5F1_STRMT</name>
<gene>
    <name evidence="4" type="ORF">B0686_09005</name>
</gene>
<evidence type="ECO:0000256" key="1">
    <source>
        <dbReference type="PIRSR" id="PIRSR640198-1"/>
    </source>
</evidence>
<dbReference type="PANTHER" id="PTHR13504:SF40">
    <property type="entry name" value="FIDO DOMAIN-CONTAINING PROTEIN"/>
    <property type="match status" value="1"/>
</dbReference>
<dbReference type="AlphaFoldDB" id="A0A1T0C5F1"/>
<dbReference type="Pfam" id="PF02661">
    <property type="entry name" value="Fic"/>
    <property type="match status" value="1"/>
</dbReference>
<dbReference type="InterPro" id="IPR003812">
    <property type="entry name" value="Fido"/>
</dbReference>
<dbReference type="PANTHER" id="PTHR13504">
    <property type="entry name" value="FIDO DOMAIN-CONTAINING PROTEIN DDB_G0283145"/>
    <property type="match status" value="1"/>
</dbReference>
<dbReference type="GO" id="GO:0005524">
    <property type="term" value="F:ATP binding"/>
    <property type="evidence" value="ECO:0007669"/>
    <property type="project" value="UniProtKB-KW"/>
</dbReference>
<dbReference type="InterPro" id="IPR036597">
    <property type="entry name" value="Fido-like_dom_sf"/>
</dbReference>
<comment type="caution">
    <text evidence="4">The sequence shown here is derived from an EMBL/GenBank/DDBJ whole genome shotgun (WGS) entry which is preliminary data.</text>
</comment>
<feature type="active site" evidence="1">
    <location>
        <position position="237"/>
    </location>
</feature>
<feature type="binding site" evidence="2">
    <location>
        <begin position="241"/>
        <end position="248"/>
    </location>
    <ligand>
        <name>ATP</name>
        <dbReference type="ChEBI" id="CHEBI:30616"/>
    </ligand>
</feature>
<dbReference type="EMBL" id="MUYO01000004">
    <property type="protein sequence ID" value="OOS17554.1"/>
    <property type="molecule type" value="Genomic_DNA"/>
</dbReference>
<feature type="domain" description="Fido" evidence="3">
    <location>
        <begin position="150"/>
        <end position="300"/>
    </location>
</feature>
<dbReference type="Proteomes" id="UP000190652">
    <property type="component" value="Unassembled WGS sequence"/>
</dbReference>
<keyword evidence="2" id="KW-0067">ATP-binding</keyword>